<feature type="compositionally biased region" description="Basic and acidic residues" evidence="11">
    <location>
        <begin position="455"/>
        <end position="465"/>
    </location>
</feature>
<keyword evidence="6" id="KW-0347">Helicase</keyword>
<dbReference type="FunFam" id="3.40.50.300:FF:000130">
    <property type="entry name" value="Chromodomain-helicase-DNA-binding protein 2 isoform 1"/>
    <property type="match status" value="1"/>
</dbReference>
<organism evidence="15 16">
    <name type="scientific">Riccia fluitans</name>
    <dbReference type="NCBI Taxonomy" id="41844"/>
    <lineage>
        <taxon>Eukaryota</taxon>
        <taxon>Viridiplantae</taxon>
        <taxon>Streptophyta</taxon>
        <taxon>Embryophyta</taxon>
        <taxon>Marchantiophyta</taxon>
        <taxon>Marchantiopsida</taxon>
        <taxon>Marchantiidae</taxon>
        <taxon>Marchantiales</taxon>
        <taxon>Ricciaceae</taxon>
        <taxon>Riccia</taxon>
    </lineage>
</organism>
<keyword evidence="8" id="KW-0156">Chromatin regulator</keyword>
<feature type="region of interest" description="Disordered" evidence="11">
    <location>
        <begin position="1871"/>
        <end position="1907"/>
    </location>
</feature>
<evidence type="ECO:0000256" key="10">
    <source>
        <dbReference type="ARBA" id="ARBA00023242"/>
    </source>
</evidence>
<dbReference type="Gene3D" id="1.10.10.60">
    <property type="entry name" value="Homeodomain-like"/>
    <property type="match status" value="1"/>
</dbReference>
<accession>A0ABD1ZQY6</accession>
<dbReference type="PROSITE" id="PS51192">
    <property type="entry name" value="HELICASE_ATP_BIND_1"/>
    <property type="match status" value="1"/>
</dbReference>
<dbReference type="Proteomes" id="UP001605036">
    <property type="component" value="Unassembled WGS sequence"/>
</dbReference>
<dbReference type="CDD" id="cd18659">
    <property type="entry name" value="CD2_tandem"/>
    <property type="match status" value="1"/>
</dbReference>
<dbReference type="InterPro" id="IPR016197">
    <property type="entry name" value="Chromo-like_dom_sf"/>
</dbReference>
<dbReference type="Gene3D" id="2.40.50.40">
    <property type="match status" value="2"/>
</dbReference>
<comment type="similarity">
    <text evidence="2">Belongs to the SNF2/RAD54 helicase family.</text>
</comment>
<evidence type="ECO:0000256" key="5">
    <source>
        <dbReference type="ARBA" id="ARBA00022801"/>
    </source>
</evidence>
<dbReference type="PROSITE" id="PS50013">
    <property type="entry name" value="CHROMO_2"/>
    <property type="match status" value="2"/>
</dbReference>
<dbReference type="SMART" id="SM00487">
    <property type="entry name" value="DEXDc"/>
    <property type="match status" value="1"/>
</dbReference>
<proteinExistence type="inferred from homology"/>
<dbReference type="InterPro" id="IPR023780">
    <property type="entry name" value="Chromo_domain"/>
</dbReference>
<keyword evidence="5" id="KW-0378">Hydrolase</keyword>
<dbReference type="PANTHER" id="PTHR45623:SF14">
    <property type="entry name" value="CHROMODOMAIN-HELICASE-DNA-BINDING PROTEIN 1"/>
    <property type="match status" value="1"/>
</dbReference>
<keyword evidence="10" id="KW-0539">Nucleus</keyword>
<feature type="compositionally biased region" description="Basic and acidic residues" evidence="11">
    <location>
        <begin position="127"/>
        <end position="136"/>
    </location>
</feature>
<dbReference type="SMART" id="SM01176">
    <property type="entry name" value="DUF4208"/>
    <property type="match status" value="1"/>
</dbReference>
<dbReference type="GO" id="GO:0004386">
    <property type="term" value="F:helicase activity"/>
    <property type="evidence" value="ECO:0007669"/>
    <property type="project" value="UniProtKB-KW"/>
</dbReference>
<feature type="compositionally biased region" description="Acidic residues" evidence="11">
    <location>
        <begin position="1"/>
        <end position="18"/>
    </location>
</feature>
<dbReference type="FunFam" id="3.40.50.10810:FF:000005">
    <property type="entry name" value="Photoperiod-independent early flowering 1"/>
    <property type="match status" value="1"/>
</dbReference>
<evidence type="ECO:0000259" key="13">
    <source>
        <dbReference type="PROSITE" id="PS51192"/>
    </source>
</evidence>
<dbReference type="InterPro" id="IPR001650">
    <property type="entry name" value="Helicase_C-like"/>
</dbReference>
<dbReference type="CDD" id="cd18660">
    <property type="entry name" value="CD1_tandem"/>
    <property type="match status" value="1"/>
</dbReference>
<dbReference type="GO" id="GO:0005524">
    <property type="term" value="F:ATP binding"/>
    <property type="evidence" value="ECO:0007669"/>
    <property type="project" value="UniProtKB-KW"/>
</dbReference>
<evidence type="ECO:0000259" key="12">
    <source>
        <dbReference type="PROSITE" id="PS50013"/>
    </source>
</evidence>
<dbReference type="Pfam" id="PF00271">
    <property type="entry name" value="Helicase_C"/>
    <property type="match status" value="1"/>
</dbReference>
<evidence type="ECO:0000256" key="7">
    <source>
        <dbReference type="ARBA" id="ARBA00022840"/>
    </source>
</evidence>
<dbReference type="PROSITE" id="PS51194">
    <property type="entry name" value="HELICASE_CTER"/>
    <property type="match status" value="1"/>
</dbReference>
<evidence type="ECO:0000256" key="11">
    <source>
        <dbReference type="SAM" id="MobiDB-lite"/>
    </source>
</evidence>
<keyword evidence="16" id="KW-1185">Reference proteome</keyword>
<feature type="compositionally biased region" description="Basic and acidic residues" evidence="11">
    <location>
        <begin position="83"/>
        <end position="92"/>
    </location>
</feature>
<evidence type="ECO:0008006" key="17">
    <source>
        <dbReference type="Google" id="ProtNLM"/>
    </source>
</evidence>
<comment type="caution">
    <text evidence="15">The sequence shown here is derived from an EMBL/GenBank/DDBJ whole genome shotgun (WGS) entry which is preliminary data.</text>
</comment>
<dbReference type="Gene3D" id="3.40.50.300">
    <property type="entry name" value="P-loop containing nucleotide triphosphate hydrolases"/>
    <property type="match status" value="1"/>
</dbReference>
<feature type="compositionally biased region" description="Basic and acidic residues" evidence="11">
    <location>
        <begin position="1757"/>
        <end position="1785"/>
    </location>
</feature>
<dbReference type="SMART" id="SM00298">
    <property type="entry name" value="CHROMO"/>
    <property type="match status" value="2"/>
</dbReference>
<dbReference type="InterPro" id="IPR000330">
    <property type="entry name" value="SNF2_N"/>
</dbReference>
<feature type="domain" description="Chromo" evidence="12">
    <location>
        <begin position="619"/>
        <end position="683"/>
    </location>
</feature>
<dbReference type="GO" id="GO:0006325">
    <property type="term" value="P:chromatin organization"/>
    <property type="evidence" value="ECO:0007669"/>
    <property type="project" value="UniProtKB-KW"/>
</dbReference>
<feature type="region of interest" description="Disordered" evidence="11">
    <location>
        <begin position="1740"/>
        <end position="1785"/>
    </location>
</feature>
<dbReference type="InterPro" id="IPR056302">
    <property type="entry name" value="CHD1-2/Hrp3_HTH"/>
</dbReference>
<dbReference type="Pfam" id="PF23588">
    <property type="entry name" value="HTH_CHD1_Hrp3"/>
    <property type="match status" value="1"/>
</dbReference>
<evidence type="ECO:0000256" key="8">
    <source>
        <dbReference type="ARBA" id="ARBA00022853"/>
    </source>
</evidence>
<gene>
    <name evidence="15" type="ORF">R1flu_021995</name>
</gene>
<feature type="compositionally biased region" description="Low complexity" evidence="11">
    <location>
        <begin position="58"/>
        <end position="67"/>
    </location>
</feature>
<evidence type="ECO:0000256" key="6">
    <source>
        <dbReference type="ARBA" id="ARBA00022806"/>
    </source>
</evidence>
<sequence>MPEYEEDGSDGDSGEEDSMANFMGEEERVEHSPGGNEEADDSTGNGIVHENDEGHFQSASEQENGESSSEREESDGSAVGDEESGKKLHGEEGFEYEADESGAVADRSFEEGRSLGITGNDNEEFPFDSREQHKDSDGDEVQEAGAPFKEGSESENEEYGETSYRQGSEERAREQGVIEANRQNDSEDEEMDEGDKEDEILGEIEEKDSDDDYEVGGSDDGSEYKGDDAETPARAIRAKQGAKPRYSSCRTNLINGTFAPSLKNIVHYASRPKQEKEEKEEEEEGHQQEDEEEDEEEEDDDEDEEEADDPEDEDFAPSTRSRSRGQTKVGNDLEESEEEEQDEDFEDDESLGLSDDSDDEYRKVSTRRKGRSTRSQQQPRLARDKVTNRSRRSTRTQRNVSYSEESESSAKDTDEDPDDEEYSQGQRTKPSFTRTRSTRHEIATSNSAGGRSRREKSVDAVETRTSRRAVPRKSYAEAEESEDEESQRAKKRAKVSTEDGEEEDGDAIEKVLWHQPIGIAEAEADEGRKAEPCVLDTDPNEIIDWEKQELYIKWKGQSYLHCQWQYLSELAQLSGYKKVVNYMKKIEDERSVRGSMSPEEAELHDVSKEMELDLLKQYTQVERVFASRTTRIENDDEVQEYLVKWKGLSYGESTWEKDTDISFALAAIDEYKAREALSSVQGKVVDAQRRKNKSTLRRLETQPEWLKGGTLRDYQLEGLNFLMISWRNDTNVILADEMGLGKTVQSVSMLGFLQYSQQIHGPFLVVVPLSTITNWAKEFRKWLPEMNVVVYVGNRASREMCQKYEFPTGRKSGRSIKFDTLLTTYEVVLKDKTVLEKIKWNYLMVDEAHRLKNSEAALYTTLSDFNAKNKCLVTGTPLQNSVEELWALLHFLDSEKFRSKEDFTEKYKNLNSFDDKELANLHGELRPHLLRRVIKDVEKSLPPKIERILRVEMSPLQKRYYKWILERNFQDLNKGVRGNNQVSLLNIVVELKKCCNHPFLFDSAENAYGGDSKHEFNKVQNMVLSSGKLTILDKLLIRLKETNHRVLIFSQMVKMLDILAEYLSLRGFQYQRLDGSTRADLRHQAMEHFNAPNSEDFCFLLSTRAGGLGINLATADTVIIFDSDWNPQNDLQAMSRAHRIGQQDVVNIYRFVTSKSVEEDILERAKKKMVLDHLVIQKLNAQGRLEKKETKKGSTMFDKSELAAILRFGAEELFKEEKNEEEGKSKLENMDIDEILARAEKVEAKDAAIEGENNELLSAFKVANFSNAEDDATFWSRLIPPEAAAQAQEETTQRAARKVGTYAEDTIEGRNSRKRRATDSRDRPSKRSIKAADVPVPQSIPLEGAAARVCSWDAGTLSKKDANAFVRVVKKFGDSSRMKMITKECGGAVESAGNAMQLQLFNNLINGCKEAVKASGDKSKAAVLDFFGVPVKAQEVLARVKELAVLAKRVKRYSDPVTQFRLKSHPKNPTWSKTCGWNQVDDARLLLGVHYHGLGNWEKIRTDDRLGLGDKIAPAGMSAAETPLPRATHLDARATALLRKELEEAEGGELERTKKDKAGFRRDRGDNHGRTESRDKTKERHGKSGQGHTRNPFISSSAVATRERGGKIAKEETAVKEEGEISDADNTPQPRRGKKNSVDKETKDGKWHDWCADMMNDQMRTLNNLHKLQTADKLSRDQLLQRVKKYISIVGRKVDEVLEDHAQAKNLERMAHRLWGYVSTFSSMTGERLAELYRKLKEAPVETSGGHAQSNAGPSGRETDHSHPGVPNHESRPRPSGRENDRVDGDAWEQHYTNDHDRESDAWQRRPWDGRIGVEGSVPGPAGHLYSVADRRKWEGRPGSSEGWERGAVRQLPGAHGVAFGTFVNGANGWAHDPRNRVPSGRGLMNRDRKWHGNDSFLHGRGGGRGL</sequence>
<protein>
    <recommendedName>
        <fullName evidence="17">Protein CHROMATIN REMODELING 5</fullName>
    </recommendedName>
</protein>
<evidence type="ECO:0000256" key="1">
    <source>
        <dbReference type="ARBA" id="ARBA00004123"/>
    </source>
</evidence>
<dbReference type="InterPro" id="IPR025260">
    <property type="entry name" value="CHD1-like_C"/>
</dbReference>
<feature type="compositionally biased region" description="Basic and acidic residues" evidence="11">
    <location>
        <begin position="167"/>
        <end position="176"/>
    </location>
</feature>
<dbReference type="SUPFAM" id="SSF52540">
    <property type="entry name" value="P-loop containing nucleoside triphosphate hydrolases"/>
    <property type="match status" value="2"/>
</dbReference>
<evidence type="ECO:0000256" key="4">
    <source>
        <dbReference type="ARBA" id="ARBA00022741"/>
    </source>
</evidence>
<feature type="compositionally biased region" description="Polar residues" evidence="11">
    <location>
        <begin position="423"/>
        <end position="435"/>
    </location>
</feature>
<dbReference type="SUPFAM" id="SSF54160">
    <property type="entry name" value="Chromo domain-like"/>
    <property type="match status" value="2"/>
</dbReference>
<feature type="compositionally biased region" description="Acidic residues" evidence="11">
    <location>
        <begin position="332"/>
        <end position="359"/>
    </location>
</feature>
<feature type="compositionally biased region" description="Basic and acidic residues" evidence="11">
    <location>
        <begin position="1549"/>
        <end position="1578"/>
    </location>
</feature>
<dbReference type="SMART" id="SM00490">
    <property type="entry name" value="HELICc"/>
    <property type="match status" value="1"/>
</dbReference>
<feature type="compositionally biased region" description="Basic and acidic residues" evidence="11">
    <location>
        <begin position="1601"/>
        <end position="1619"/>
    </location>
</feature>
<dbReference type="Pfam" id="PF00176">
    <property type="entry name" value="SNF2-rel_dom"/>
    <property type="match status" value="1"/>
</dbReference>
<feature type="compositionally biased region" description="Low complexity" evidence="11">
    <location>
        <begin position="1285"/>
        <end position="1294"/>
    </location>
</feature>
<keyword evidence="9" id="KW-0238">DNA-binding</keyword>
<keyword evidence="4" id="KW-0547">Nucleotide-binding</keyword>
<reference evidence="15 16" key="1">
    <citation type="submission" date="2024-09" db="EMBL/GenBank/DDBJ databases">
        <title>Chromosome-scale assembly of Riccia fluitans.</title>
        <authorList>
            <person name="Paukszto L."/>
            <person name="Sawicki J."/>
            <person name="Karawczyk K."/>
            <person name="Piernik-Szablinska J."/>
            <person name="Szczecinska M."/>
            <person name="Mazdziarz M."/>
        </authorList>
    </citation>
    <scope>NUCLEOTIDE SEQUENCE [LARGE SCALE GENOMIC DNA]</scope>
    <source>
        <strain evidence="15">Rf_01</strain>
        <tissue evidence="15">Aerial parts of the thallus</tissue>
    </source>
</reference>
<dbReference type="PANTHER" id="PTHR45623">
    <property type="entry name" value="CHROMODOMAIN-HELICASE-DNA-BINDING PROTEIN 3-RELATED-RELATED"/>
    <property type="match status" value="1"/>
</dbReference>
<dbReference type="Pfam" id="PF00385">
    <property type="entry name" value="Chromo"/>
    <property type="match status" value="1"/>
</dbReference>
<comment type="subcellular location">
    <subcellularLocation>
        <location evidence="1">Nucleus</location>
    </subcellularLocation>
</comment>
<feature type="compositionally biased region" description="Acidic residues" evidence="11">
    <location>
        <begin position="278"/>
        <end position="315"/>
    </location>
</feature>
<feature type="domain" description="Helicase C-terminal" evidence="14">
    <location>
        <begin position="1031"/>
        <end position="1182"/>
    </location>
</feature>
<dbReference type="GO" id="GO:0016787">
    <property type="term" value="F:hydrolase activity"/>
    <property type="evidence" value="ECO:0007669"/>
    <property type="project" value="UniProtKB-KW"/>
</dbReference>
<dbReference type="Gene3D" id="3.40.50.10810">
    <property type="entry name" value="Tandem AAA-ATPase domain"/>
    <property type="match status" value="1"/>
</dbReference>
<feature type="compositionally biased region" description="Polar residues" evidence="11">
    <location>
        <begin position="318"/>
        <end position="329"/>
    </location>
</feature>
<evidence type="ECO:0000256" key="9">
    <source>
        <dbReference type="ARBA" id="ARBA00023125"/>
    </source>
</evidence>
<feature type="region of interest" description="Disordered" evidence="11">
    <location>
        <begin position="1543"/>
        <end position="1643"/>
    </location>
</feature>
<evidence type="ECO:0000313" key="15">
    <source>
        <dbReference type="EMBL" id="KAL2653867.1"/>
    </source>
</evidence>
<evidence type="ECO:0000259" key="14">
    <source>
        <dbReference type="PROSITE" id="PS51194"/>
    </source>
</evidence>
<dbReference type="InterPro" id="IPR000953">
    <property type="entry name" value="Chromo/chromo_shadow_dom"/>
</dbReference>
<keyword evidence="3" id="KW-0677">Repeat</keyword>
<evidence type="ECO:0000256" key="3">
    <source>
        <dbReference type="ARBA" id="ARBA00022737"/>
    </source>
</evidence>
<feature type="domain" description="Chromo" evidence="12">
    <location>
        <begin position="506"/>
        <end position="594"/>
    </location>
</feature>
<feature type="region of interest" description="Disordered" evidence="11">
    <location>
        <begin position="1285"/>
        <end position="1332"/>
    </location>
</feature>
<dbReference type="InterPro" id="IPR027417">
    <property type="entry name" value="P-loop_NTPase"/>
</dbReference>
<dbReference type="InterPro" id="IPR038718">
    <property type="entry name" value="SNF2-like_sf"/>
</dbReference>
<feature type="compositionally biased region" description="Acidic residues" evidence="11">
    <location>
        <begin position="186"/>
        <end position="214"/>
    </location>
</feature>
<dbReference type="GO" id="GO:0005634">
    <property type="term" value="C:nucleus"/>
    <property type="evidence" value="ECO:0007669"/>
    <property type="project" value="UniProtKB-SubCell"/>
</dbReference>
<evidence type="ECO:0000313" key="16">
    <source>
        <dbReference type="Proteomes" id="UP001605036"/>
    </source>
</evidence>
<dbReference type="GO" id="GO:0003677">
    <property type="term" value="F:DNA binding"/>
    <property type="evidence" value="ECO:0007669"/>
    <property type="project" value="UniProtKB-KW"/>
</dbReference>
<feature type="domain" description="Helicase ATP-binding" evidence="13">
    <location>
        <begin position="723"/>
        <end position="895"/>
    </location>
</feature>
<keyword evidence="7" id="KW-0067">ATP-binding</keyword>
<feature type="compositionally biased region" description="Basic and acidic residues" evidence="11">
    <location>
        <begin position="1307"/>
        <end position="1325"/>
    </location>
</feature>
<feature type="compositionally biased region" description="Polar residues" evidence="11">
    <location>
        <begin position="1586"/>
        <end position="1599"/>
    </location>
</feature>
<feature type="region of interest" description="Disordered" evidence="11">
    <location>
        <begin position="1"/>
        <end position="505"/>
    </location>
</feature>
<dbReference type="InterPro" id="IPR014001">
    <property type="entry name" value="Helicase_ATP-bd"/>
</dbReference>
<name>A0ABD1ZQY6_9MARC</name>
<dbReference type="CDD" id="cd18793">
    <property type="entry name" value="SF2_C_SNF"/>
    <property type="match status" value="1"/>
</dbReference>
<dbReference type="Pfam" id="PF13907">
    <property type="entry name" value="CHD1-like_C"/>
    <property type="match status" value="1"/>
</dbReference>
<dbReference type="EMBL" id="JBHFFA010000001">
    <property type="protein sequence ID" value="KAL2653867.1"/>
    <property type="molecule type" value="Genomic_DNA"/>
</dbReference>
<evidence type="ECO:0000256" key="2">
    <source>
        <dbReference type="ARBA" id="ARBA00007025"/>
    </source>
</evidence>
<feature type="compositionally biased region" description="Acidic residues" evidence="11">
    <location>
        <begin position="413"/>
        <end position="422"/>
    </location>
</feature>
<dbReference type="InterPro" id="IPR049730">
    <property type="entry name" value="SNF2/RAD54-like_C"/>
</dbReference>